<reference evidence="4 5" key="1">
    <citation type="submission" date="2017-03" db="EMBL/GenBank/DDBJ databases">
        <authorList>
            <person name="Afonso C.L."/>
            <person name="Miller P.J."/>
            <person name="Scott M.A."/>
            <person name="Spackman E."/>
            <person name="Goraichik I."/>
            <person name="Dimitrov K.M."/>
            <person name="Suarez D.L."/>
            <person name="Swayne D.E."/>
        </authorList>
    </citation>
    <scope>NUCLEOTIDE SEQUENCE [LARGE SCALE GENOMIC DNA]</scope>
    <source>
        <strain evidence="4 5">CECT 7691</strain>
    </source>
</reference>
<comment type="function">
    <text evidence="1">A possible function for this protein is to guide the assembly of the membrane sector of the ATPase enzyme complex.</text>
</comment>
<dbReference type="AlphaFoldDB" id="A0A1Y5S7Y1"/>
<dbReference type="InterPro" id="IPR016989">
    <property type="entry name" value="Atp1_alphaprobac"/>
</dbReference>
<keyword evidence="1" id="KW-0375">Hydrogen ion transport</keyword>
<keyword evidence="3" id="KW-1133">Transmembrane helix</keyword>
<evidence type="ECO:0000256" key="3">
    <source>
        <dbReference type="SAM" id="Phobius"/>
    </source>
</evidence>
<dbReference type="InParanoid" id="A0A1Y5S7Y1"/>
<dbReference type="GO" id="GO:0045259">
    <property type="term" value="C:proton-transporting ATP synthase complex"/>
    <property type="evidence" value="ECO:0007669"/>
    <property type="project" value="UniProtKB-UniRule"/>
</dbReference>
<comment type="similarity">
    <text evidence="1">Belongs to the bacterial AtpI family.</text>
</comment>
<feature type="compositionally biased region" description="Basic and acidic residues" evidence="2">
    <location>
        <begin position="1"/>
        <end position="28"/>
    </location>
</feature>
<protein>
    <recommendedName>
        <fullName evidence="1">ATP synthase protein I</fullName>
    </recommendedName>
</protein>
<keyword evidence="1 3" id="KW-0472">Membrane</keyword>
<dbReference type="RefSeq" id="WP_085882536.1">
    <property type="nucleotide sequence ID" value="NZ_FWFR01000001.1"/>
</dbReference>
<keyword evidence="5" id="KW-1185">Reference proteome</keyword>
<gene>
    <name evidence="4" type="primary">atpI</name>
    <name evidence="4" type="ORF">OCH7691_01307</name>
</gene>
<feature type="transmembrane region" description="Helical" evidence="3">
    <location>
        <begin position="73"/>
        <end position="91"/>
    </location>
</feature>
<evidence type="ECO:0000256" key="2">
    <source>
        <dbReference type="SAM" id="MobiDB-lite"/>
    </source>
</evidence>
<feature type="transmembrane region" description="Helical" evidence="3">
    <location>
        <begin position="46"/>
        <end position="67"/>
    </location>
</feature>
<evidence type="ECO:0000256" key="1">
    <source>
        <dbReference type="PIRNR" id="PIRNR032126"/>
    </source>
</evidence>
<evidence type="ECO:0000313" key="5">
    <source>
        <dbReference type="Proteomes" id="UP000193200"/>
    </source>
</evidence>
<dbReference type="PIRSF" id="PIRSF032126">
    <property type="entry name" value="F0F1_ATP_synthase_subunit_I"/>
    <property type="match status" value="1"/>
</dbReference>
<name>A0A1Y5S7Y1_9PROT</name>
<accession>A0A1Y5S7Y1</accession>
<dbReference type="InterPro" id="IPR032820">
    <property type="entry name" value="ATPase_put"/>
</dbReference>
<keyword evidence="3" id="KW-0812">Transmembrane</keyword>
<proteinExistence type="inferred from homology"/>
<dbReference type="GO" id="GO:1902600">
    <property type="term" value="P:proton transmembrane transport"/>
    <property type="evidence" value="ECO:0007669"/>
    <property type="project" value="UniProtKB-KW"/>
</dbReference>
<dbReference type="Pfam" id="PF09527">
    <property type="entry name" value="ATPase_gene1"/>
    <property type="match status" value="1"/>
</dbReference>
<dbReference type="EMBL" id="FWFR01000001">
    <property type="protein sequence ID" value="SLN33901.1"/>
    <property type="molecule type" value="Genomic_DNA"/>
</dbReference>
<evidence type="ECO:0000313" key="4">
    <source>
        <dbReference type="EMBL" id="SLN33901.1"/>
    </source>
</evidence>
<keyword evidence="1" id="KW-0813">Transport</keyword>
<dbReference type="Proteomes" id="UP000193200">
    <property type="component" value="Unassembled WGS sequence"/>
</dbReference>
<feature type="region of interest" description="Disordered" evidence="2">
    <location>
        <begin position="1"/>
        <end position="32"/>
    </location>
</feature>
<keyword evidence="1" id="KW-0406">Ion transport</keyword>
<organism evidence="4 5">
    <name type="scientific">Oceanibacterium hippocampi</name>
    <dbReference type="NCBI Taxonomy" id="745714"/>
    <lineage>
        <taxon>Bacteria</taxon>
        <taxon>Pseudomonadati</taxon>
        <taxon>Pseudomonadota</taxon>
        <taxon>Alphaproteobacteria</taxon>
        <taxon>Sneathiellales</taxon>
        <taxon>Sneathiellaceae</taxon>
        <taxon>Oceanibacterium</taxon>
    </lineage>
</organism>
<dbReference type="OrthoDB" id="15401at2"/>
<sequence length="108" mass="12041">MDEPGKPSLEDVEKRLRKARQDRDERSSPKTLGIERSGAMGIAWRLSVEMVVALVVCGGFGWLLDYWFGTRPLFLVVFLFVGAAVGIWNVYKASREINTEANGPDPKA</sequence>